<comment type="caution">
    <text evidence="1">The sequence shown here is derived from an EMBL/GenBank/DDBJ whole genome shotgun (WGS) entry which is preliminary data.</text>
</comment>
<keyword evidence="2" id="KW-1185">Reference proteome</keyword>
<organism evidence="1 2">
    <name type="scientific">Entomophthora muscae</name>
    <dbReference type="NCBI Taxonomy" id="34485"/>
    <lineage>
        <taxon>Eukaryota</taxon>
        <taxon>Fungi</taxon>
        <taxon>Fungi incertae sedis</taxon>
        <taxon>Zoopagomycota</taxon>
        <taxon>Entomophthoromycotina</taxon>
        <taxon>Entomophthoromycetes</taxon>
        <taxon>Entomophthorales</taxon>
        <taxon>Entomophthoraceae</taxon>
        <taxon>Entomophthora</taxon>
    </lineage>
</organism>
<reference evidence="1" key="1">
    <citation type="submission" date="2022-04" db="EMBL/GenBank/DDBJ databases">
        <title>Genome of the entomopathogenic fungus Entomophthora muscae.</title>
        <authorList>
            <person name="Elya C."/>
            <person name="Lovett B.R."/>
            <person name="Lee E."/>
            <person name="Macias A.M."/>
            <person name="Hajek A.E."/>
            <person name="De Bivort B.L."/>
            <person name="Kasson M.T."/>
            <person name="De Fine Licht H.H."/>
            <person name="Stajich J.E."/>
        </authorList>
    </citation>
    <scope>NUCLEOTIDE SEQUENCE</scope>
    <source>
        <strain evidence="1">Berkeley</strain>
    </source>
</reference>
<evidence type="ECO:0000313" key="2">
    <source>
        <dbReference type="Proteomes" id="UP001165960"/>
    </source>
</evidence>
<dbReference type="EMBL" id="QTSX02007123">
    <property type="protein sequence ID" value="KAJ9051103.1"/>
    <property type="molecule type" value="Genomic_DNA"/>
</dbReference>
<dbReference type="Proteomes" id="UP001165960">
    <property type="component" value="Unassembled WGS sequence"/>
</dbReference>
<proteinExistence type="predicted"/>
<sequence length="150" mass="16317">MTPKKFFANWVLVFGSIASKVFFNSNNGLTVAPVVTLGSKATNPALGKILDSPITQKAKSCRIQRRGRGKGRKGSTVSIPSKISDPKVSNRRNTESSSIVVGSRQKKKDGNLHVKRQAASVYDDSEQDADPTNPNQDTYNEPIPPYVPLC</sequence>
<name>A0ACC2RLX0_9FUNG</name>
<gene>
    <name evidence="1" type="ORF">DSO57_1007788</name>
</gene>
<accession>A0ACC2RLX0</accession>
<protein>
    <submittedName>
        <fullName evidence="1">Uncharacterized protein</fullName>
    </submittedName>
</protein>
<evidence type="ECO:0000313" key="1">
    <source>
        <dbReference type="EMBL" id="KAJ9051103.1"/>
    </source>
</evidence>